<organism evidence="1 2">
    <name type="scientific">Cohnella ginsengisoli</name>
    <dbReference type="NCBI Taxonomy" id="425004"/>
    <lineage>
        <taxon>Bacteria</taxon>
        <taxon>Bacillati</taxon>
        <taxon>Bacillota</taxon>
        <taxon>Bacilli</taxon>
        <taxon>Bacillales</taxon>
        <taxon>Paenibacillaceae</taxon>
        <taxon>Cohnella</taxon>
    </lineage>
</organism>
<gene>
    <name evidence="1" type="ORF">OMP38_31335</name>
</gene>
<dbReference type="SUPFAM" id="SSF53649">
    <property type="entry name" value="Alkaline phosphatase-like"/>
    <property type="match status" value="1"/>
</dbReference>
<proteinExistence type="predicted"/>
<comment type="caution">
    <text evidence="1">The sequence shown here is derived from an EMBL/GenBank/DDBJ whole genome shotgun (WGS) entry which is preliminary data.</text>
</comment>
<dbReference type="AlphaFoldDB" id="A0A9X4KRC1"/>
<name>A0A9X4KRC1_9BACL</name>
<dbReference type="EMBL" id="JAPDHZ010000008">
    <property type="protein sequence ID" value="MDG0794822.1"/>
    <property type="molecule type" value="Genomic_DNA"/>
</dbReference>
<evidence type="ECO:0000313" key="1">
    <source>
        <dbReference type="EMBL" id="MDG0794822.1"/>
    </source>
</evidence>
<keyword evidence="2" id="KW-1185">Reference proteome</keyword>
<dbReference type="RefSeq" id="WP_277568547.1">
    <property type="nucleotide sequence ID" value="NZ_JAPDHZ010000008.1"/>
</dbReference>
<accession>A0A9X4KRC1</accession>
<evidence type="ECO:0000313" key="2">
    <source>
        <dbReference type="Proteomes" id="UP001153387"/>
    </source>
</evidence>
<evidence type="ECO:0008006" key="3">
    <source>
        <dbReference type="Google" id="ProtNLM"/>
    </source>
</evidence>
<protein>
    <recommendedName>
        <fullName evidence="3">N-sulphoglucosamine sulphohydrolase C-terminal domain-containing protein</fullName>
    </recommendedName>
</protein>
<dbReference type="Gene3D" id="3.40.720.10">
    <property type="entry name" value="Alkaline Phosphatase, subunit A"/>
    <property type="match status" value="1"/>
</dbReference>
<dbReference type="Proteomes" id="UP001153387">
    <property type="component" value="Unassembled WGS sequence"/>
</dbReference>
<reference evidence="1 2" key="1">
    <citation type="submission" date="2022-10" db="EMBL/GenBank/DDBJ databases">
        <title>Comparative genomic analysis of Cohnella hashimotonis sp. nov., isolated from the International Space Station.</title>
        <authorList>
            <person name="Simpson A."/>
            <person name="Venkateswaran K."/>
        </authorList>
    </citation>
    <scope>NUCLEOTIDE SEQUENCE [LARGE SCALE GENOMIC DNA]</scope>
    <source>
        <strain evidence="1 2">DSM 18997</strain>
    </source>
</reference>
<dbReference type="InterPro" id="IPR017850">
    <property type="entry name" value="Alkaline_phosphatase_core_sf"/>
</dbReference>
<sequence length="80" mass="9282">MTDGREKYIWFSQSGEEQLFDLTVDPTERVNLADDPARADRVALWRERLVRELEGREEGYVMEGRLVAGRAPRSCLSRIL</sequence>